<accession>A0A0P1EU62</accession>
<dbReference type="Gene3D" id="3.40.140.10">
    <property type="entry name" value="Cytidine Deaminase, domain 2"/>
    <property type="match status" value="1"/>
</dbReference>
<evidence type="ECO:0000256" key="13">
    <source>
        <dbReference type="PIRSR" id="PIRSR606262-2"/>
    </source>
</evidence>
<keyword evidence="8 14" id="KW-0862">Zinc</keyword>
<feature type="binding site" evidence="14">
    <location>
        <position position="86"/>
    </location>
    <ligand>
        <name>Zn(2+)</name>
        <dbReference type="ChEBI" id="CHEBI:29105"/>
        <note>catalytic</note>
    </ligand>
</feature>
<evidence type="ECO:0000256" key="10">
    <source>
        <dbReference type="ARBA" id="ARBA00049252"/>
    </source>
</evidence>
<dbReference type="InterPro" id="IPR006262">
    <property type="entry name" value="Cyt_deam_tetra"/>
</dbReference>
<sequence>MTLEKTAFEVRENAYAPYSKFKVGAAVRAQSGAIYAGCNVENIAYPEGTCAEAGAIAAMVAAGETRLTEVFVVADSKEPVSPCGGCRQKLAEFGGKDTTVTLANLDGVRVTMTMAELLPGAFGTDHMDADHEDRD</sequence>
<dbReference type="PANTHER" id="PTHR11644">
    <property type="entry name" value="CYTIDINE DEAMINASE"/>
    <property type="match status" value="1"/>
</dbReference>
<feature type="binding site" evidence="14">
    <location>
        <position position="50"/>
    </location>
    <ligand>
        <name>Zn(2+)</name>
        <dbReference type="ChEBI" id="CHEBI:29105"/>
        <note>catalytic</note>
    </ligand>
</feature>
<feature type="binding site" evidence="13">
    <location>
        <begin position="39"/>
        <end position="45"/>
    </location>
    <ligand>
        <name>substrate</name>
    </ligand>
</feature>
<organism evidence="17 18">
    <name type="scientific">Shimia marina</name>
    <dbReference type="NCBI Taxonomy" id="321267"/>
    <lineage>
        <taxon>Bacteria</taxon>
        <taxon>Pseudomonadati</taxon>
        <taxon>Pseudomonadota</taxon>
        <taxon>Alphaproteobacteria</taxon>
        <taxon>Rhodobacterales</taxon>
        <taxon>Roseobacteraceae</taxon>
    </lineage>
</organism>
<comment type="function">
    <text evidence="2 15">This enzyme scavenges exogenous and endogenous cytidine and 2'-deoxycytidine for UMP synthesis.</text>
</comment>
<gene>
    <name evidence="17" type="primary">cdd</name>
    <name evidence="17" type="ORF">SHM7688_03628</name>
</gene>
<keyword evidence="6 14" id="KW-0479">Metal-binding</keyword>
<dbReference type="GO" id="GO:0005829">
    <property type="term" value="C:cytosol"/>
    <property type="evidence" value="ECO:0007669"/>
    <property type="project" value="TreeGrafter"/>
</dbReference>
<keyword evidence="18" id="KW-1185">Reference proteome</keyword>
<dbReference type="SUPFAM" id="SSF53927">
    <property type="entry name" value="Cytidine deaminase-like"/>
    <property type="match status" value="1"/>
</dbReference>
<dbReference type="FunFam" id="3.40.140.10:FF:000008">
    <property type="entry name" value="Cytidine deaminase"/>
    <property type="match status" value="1"/>
</dbReference>
<evidence type="ECO:0000259" key="16">
    <source>
        <dbReference type="PROSITE" id="PS51747"/>
    </source>
</evidence>
<evidence type="ECO:0000256" key="7">
    <source>
        <dbReference type="ARBA" id="ARBA00022801"/>
    </source>
</evidence>
<evidence type="ECO:0000313" key="18">
    <source>
        <dbReference type="Proteomes" id="UP000054823"/>
    </source>
</evidence>
<evidence type="ECO:0000256" key="6">
    <source>
        <dbReference type="ARBA" id="ARBA00022723"/>
    </source>
</evidence>
<proteinExistence type="inferred from homology"/>
<dbReference type="AlphaFoldDB" id="A0A0P1EU62"/>
<evidence type="ECO:0000256" key="11">
    <source>
        <dbReference type="ARBA" id="ARBA00049558"/>
    </source>
</evidence>
<feature type="active site" description="Proton donor" evidence="12">
    <location>
        <position position="52"/>
    </location>
</feature>
<comment type="cofactor">
    <cofactor evidence="1 14 15">
        <name>Zn(2+)</name>
        <dbReference type="ChEBI" id="CHEBI:29105"/>
    </cofactor>
</comment>
<dbReference type="PROSITE" id="PS00903">
    <property type="entry name" value="CYT_DCMP_DEAMINASES_1"/>
    <property type="match status" value="1"/>
</dbReference>
<dbReference type="GO" id="GO:0004126">
    <property type="term" value="F:cytidine deaminase activity"/>
    <property type="evidence" value="ECO:0007669"/>
    <property type="project" value="UniProtKB-UniRule"/>
</dbReference>
<evidence type="ECO:0000256" key="9">
    <source>
        <dbReference type="ARBA" id="ARBA00032005"/>
    </source>
</evidence>
<evidence type="ECO:0000256" key="12">
    <source>
        <dbReference type="PIRSR" id="PIRSR606262-1"/>
    </source>
</evidence>
<dbReference type="NCBIfam" id="TIGR01354">
    <property type="entry name" value="cyt_deam_tetra"/>
    <property type="match status" value="1"/>
</dbReference>
<evidence type="ECO:0000256" key="4">
    <source>
        <dbReference type="ARBA" id="ARBA00012783"/>
    </source>
</evidence>
<evidence type="ECO:0000256" key="2">
    <source>
        <dbReference type="ARBA" id="ARBA00003949"/>
    </source>
</evidence>
<dbReference type="Proteomes" id="UP000054823">
    <property type="component" value="Unassembled WGS sequence"/>
</dbReference>
<dbReference type="EMBL" id="CYPW01000040">
    <property type="protein sequence ID" value="CUH54158.1"/>
    <property type="molecule type" value="Genomic_DNA"/>
</dbReference>
<evidence type="ECO:0000256" key="3">
    <source>
        <dbReference type="ARBA" id="ARBA00006576"/>
    </source>
</evidence>
<dbReference type="GO" id="GO:0008270">
    <property type="term" value="F:zinc ion binding"/>
    <property type="evidence" value="ECO:0007669"/>
    <property type="project" value="UniProtKB-UniRule"/>
</dbReference>
<feature type="domain" description="CMP/dCMP-type deaminase" evidence="16">
    <location>
        <begin position="1"/>
        <end position="125"/>
    </location>
</feature>
<dbReference type="GO" id="GO:0042802">
    <property type="term" value="F:identical protein binding"/>
    <property type="evidence" value="ECO:0007669"/>
    <property type="project" value="UniProtKB-ARBA"/>
</dbReference>
<feature type="binding site" evidence="14">
    <location>
        <position position="83"/>
    </location>
    <ligand>
        <name>Zn(2+)</name>
        <dbReference type="ChEBI" id="CHEBI:29105"/>
        <note>catalytic</note>
    </ligand>
</feature>
<dbReference type="NCBIfam" id="NF004064">
    <property type="entry name" value="PRK05578.1"/>
    <property type="match status" value="1"/>
</dbReference>
<evidence type="ECO:0000256" key="14">
    <source>
        <dbReference type="PIRSR" id="PIRSR606262-3"/>
    </source>
</evidence>
<keyword evidence="7 15" id="KW-0378">Hydrolase</keyword>
<dbReference type="OrthoDB" id="9795347at2"/>
<evidence type="ECO:0000256" key="1">
    <source>
        <dbReference type="ARBA" id="ARBA00001947"/>
    </source>
</evidence>
<evidence type="ECO:0000256" key="5">
    <source>
        <dbReference type="ARBA" id="ARBA00018266"/>
    </source>
</evidence>
<dbReference type="GO" id="GO:0055086">
    <property type="term" value="P:nucleobase-containing small molecule metabolic process"/>
    <property type="evidence" value="ECO:0007669"/>
    <property type="project" value="UniProtKB-ARBA"/>
</dbReference>
<dbReference type="InterPro" id="IPR016193">
    <property type="entry name" value="Cytidine_deaminase-like"/>
</dbReference>
<evidence type="ECO:0000256" key="8">
    <source>
        <dbReference type="ARBA" id="ARBA00022833"/>
    </source>
</evidence>
<reference evidence="17 18" key="1">
    <citation type="submission" date="2015-09" db="EMBL/GenBank/DDBJ databases">
        <authorList>
            <consortium name="Swine Surveillance"/>
        </authorList>
    </citation>
    <scope>NUCLEOTIDE SEQUENCE [LARGE SCALE GENOMIC DNA]</scope>
    <source>
        <strain evidence="17 18">CECT 7688</strain>
    </source>
</reference>
<comment type="similarity">
    <text evidence="3 15">Belongs to the cytidine and deoxycytidylate deaminase family.</text>
</comment>
<evidence type="ECO:0000256" key="15">
    <source>
        <dbReference type="RuleBase" id="RU364006"/>
    </source>
</evidence>
<dbReference type="PROSITE" id="PS51747">
    <property type="entry name" value="CYT_DCMP_DEAMINASES_2"/>
    <property type="match status" value="1"/>
</dbReference>
<evidence type="ECO:0000313" key="17">
    <source>
        <dbReference type="EMBL" id="CUH54158.1"/>
    </source>
</evidence>
<dbReference type="STRING" id="321267.SHM7688_03628"/>
<comment type="catalytic activity">
    <reaction evidence="10 15">
        <text>2'-deoxycytidine + H2O + H(+) = 2'-deoxyuridine + NH4(+)</text>
        <dbReference type="Rhea" id="RHEA:13433"/>
        <dbReference type="ChEBI" id="CHEBI:15377"/>
        <dbReference type="ChEBI" id="CHEBI:15378"/>
        <dbReference type="ChEBI" id="CHEBI:15698"/>
        <dbReference type="ChEBI" id="CHEBI:16450"/>
        <dbReference type="ChEBI" id="CHEBI:28938"/>
        <dbReference type="EC" id="3.5.4.5"/>
    </reaction>
</comment>
<dbReference type="Pfam" id="PF00383">
    <property type="entry name" value="dCMP_cyt_deam_1"/>
    <property type="match status" value="1"/>
</dbReference>
<dbReference type="GO" id="GO:0072527">
    <property type="term" value="P:pyrimidine-containing compound metabolic process"/>
    <property type="evidence" value="ECO:0007669"/>
    <property type="project" value="UniProtKB-ARBA"/>
</dbReference>
<dbReference type="InterPro" id="IPR016192">
    <property type="entry name" value="APOBEC/CMP_deaminase_Zn-bd"/>
</dbReference>
<dbReference type="EC" id="3.5.4.5" evidence="4 15"/>
<dbReference type="PANTHER" id="PTHR11644:SF2">
    <property type="entry name" value="CYTIDINE DEAMINASE"/>
    <property type="match status" value="1"/>
</dbReference>
<comment type="catalytic activity">
    <reaction evidence="11 15">
        <text>cytidine + H2O + H(+) = uridine + NH4(+)</text>
        <dbReference type="Rhea" id="RHEA:16069"/>
        <dbReference type="ChEBI" id="CHEBI:15377"/>
        <dbReference type="ChEBI" id="CHEBI:15378"/>
        <dbReference type="ChEBI" id="CHEBI:16704"/>
        <dbReference type="ChEBI" id="CHEBI:17562"/>
        <dbReference type="ChEBI" id="CHEBI:28938"/>
        <dbReference type="EC" id="3.5.4.5"/>
    </reaction>
</comment>
<name>A0A0P1EU62_9RHOB</name>
<dbReference type="InterPro" id="IPR002125">
    <property type="entry name" value="CMP_dCMP_dom"/>
</dbReference>
<dbReference type="RefSeq" id="WP_058241310.1">
    <property type="nucleotide sequence ID" value="NZ_CYPW01000040.1"/>
</dbReference>
<protein>
    <recommendedName>
        <fullName evidence="5 15">Cytidine deaminase</fullName>
        <ecNumber evidence="4 15">3.5.4.5</ecNumber>
    </recommendedName>
    <alternativeName>
        <fullName evidence="9 15">Cytidine aminohydrolase</fullName>
    </alternativeName>
</protein>
<dbReference type="InterPro" id="IPR050202">
    <property type="entry name" value="Cyt/Deoxycyt_deaminase"/>
</dbReference>
<dbReference type="CDD" id="cd01283">
    <property type="entry name" value="cytidine_deaminase"/>
    <property type="match status" value="1"/>
</dbReference>